<evidence type="ECO:0000313" key="6">
    <source>
        <dbReference type="Proteomes" id="UP001528912"/>
    </source>
</evidence>
<dbReference type="InterPro" id="IPR001375">
    <property type="entry name" value="Peptidase_S9_cat"/>
</dbReference>
<keyword evidence="2" id="KW-0645">Protease</keyword>
<reference evidence="5 6" key="1">
    <citation type="submission" date="2023-03" db="EMBL/GenBank/DDBJ databases">
        <title>YIM 133296 draft genome.</title>
        <authorList>
            <person name="Xiong L."/>
        </authorList>
    </citation>
    <scope>NUCLEOTIDE SEQUENCE [LARGE SCALE GENOMIC DNA]</scope>
    <source>
        <strain evidence="5 6">YIM 133296</strain>
    </source>
</reference>
<evidence type="ECO:0000256" key="2">
    <source>
        <dbReference type="ARBA" id="ARBA00022825"/>
    </source>
</evidence>
<accession>A0ABT6C2D7</accession>
<dbReference type="Pfam" id="PF07676">
    <property type="entry name" value="PD40"/>
    <property type="match status" value="3"/>
</dbReference>
<dbReference type="Pfam" id="PF00326">
    <property type="entry name" value="Peptidase_S9"/>
    <property type="match status" value="1"/>
</dbReference>
<gene>
    <name evidence="5" type="ORF">P4R38_02365</name>
</gene>
<feature type="region of interest" description="Disordered" evidence="3">
    <location>
        <begin position="57"/>
        <end position="82"/>
    </location>
</feature>
<dbReference type="Proteomes" id="UP001528912">
    <property type="component" value="Unassembled WGS sequence"/>
</dbReference>
<dbReference type="EMBL" id="JAROAV010000008">
    <property type="protein sequence ID" value="MDF8263089.1"/>
    <property type="molecule type" value="Genomic_DNA"/>
</dbReference>
<organism evidence="5 6">
    <name type="scientific">Luteipulveratus flavus</name>
    <dbReference type="NCBI Taxonomy" id="3031728"/>
    <lineage>
        <taxon>Bacteria</taxon>
        <taxon>Bacillati</taxon>
        <taxon>Actinomycetota</taxon>
        <taxon>Actinomycetes</taxon>
        <taxon>Micrococcales</taxon>
        <taxon>Dermacoccaceae</taxon>
        <taxon>Luteipulveratus</taxon>
    </lineage>
</organism>
<dbReference type="InterPro" id="IPR011659">
    <property type="entry name" value="WD40"/>
</dbReference>
<keyword evidence="2" id="KW-0720">Serine protease</keyword>
<name>A0ABT6C2D7_9MICO</name>
<dbReference type="InterPro" id="IPR011042">
    <property type="entry name" value="6-blade_b-propeller_TolB-like"/>
</dbReference>
<sequence>MADSRTSEKERSPFAAMLTDLLHDRTWVSAPEVAPDGRRIAFVVSTIDLDENTTRSRVWLSGPDGDPAPVTAGPHDGQPQWSPDGRFLAFTAKRSEKEEKATLHVLPVGGPGETRTVATLDEGFEDLRWSPDGRRLAFISRTRDARYDAKDESWQPPRRIETLFTRLNGEGWIADRPAHVYVVAADGTGTPRNLTPGPYQHGGISWLPDSSAVVTSAKRHEGWDLDLAEDLYLVPLDGEIRALTSQTGVYGSPSVSPDGTRVALLGYDDPRTEPQNSRVGVLPLAGDDGITWVSTGLDRSFAPYPGVRPPVWTGDTTLLATAEDRGEVHVYEVTADGSSDPKPLTSGPVVVQGFSAAGGTVAMAQARVERPAELVTLDRQITGLTRSLRGWERFAVPCTDGSGEIDAWIMRPDDFEESRRYPVLLNVHGGPFTQYGETFFDEAQMQAAAGFVVLMSNPRGGSGRDTVWGQSIVGPKHPTIPGTGWGSVDVDDVMAVLDHTLDTYAFCDRERVGMLGGSYGGYMATTLAGRFSDRFRAVCSERAVNNMVSEEAASDIGGAFQVYLGVNVAEDPGAYAAMSPMRYAKDIDVPLLILHAEDDLRCPVSQAEELFLVLRLLGKDVTFYRFPGEDHEMSRSGSPVHRRMRGEIVLDFFTERLASRRE</sequence>
<proteinExistence type="predicted"/>
<dbReference type="PANTHER" id="PTHR42776">
    <property type="entry name" value="SERINE PEPTIDASE S9 FAMILY MEMBER"/>
    <property type="match status" value="1"/>
</dbReference>
<evidence type="ECO:0000259" key="4">
    <source>
        <dbReference type="Pfam" id="PF00326"/>
    </source>
</evidence>
<keyword evidence="1" id="KW-0378">Hydrolase</keyword>
<dbReference type="SUPFAM" id="SSF53474">
    <property type="entry name" value="alpha/beta-Hydrolases"/>
    <property type="match status" value="1"/>
</dbReference>
<dbReference type="Gene3D" id="2.120.10.30">
    <property type="entry name" value="TolB, C-terminal domain"/>
    <property type="match status" value="2"/>
</dbReference>
<feature type="domain" description="Peptidase S9 prolyl oligopeptidase catalytic" evidence="4">
    <location>
        <begin position="439"/>
        <end position="658"/>
    </location>
</feature>
<protein>
    <submittedName>
        <fullName evidence="5">S9 family peptidase</fullName>
    </submittedName>
</protein>
<dbReference type="Gene3D" id="3.40.50.1820">
    <property type="entry name" value="alpha/beta hydrolase"/>
    <property type="match status" value="1"/>
</dbReference>
<dbReference type="InterPro" id="IPR029058">
    <property type="entry name" value="AB_hydrolase_fold"/>
</dbReference>
<evidence type="ECO:0000313" key="5">
    <source>
        <dbReference type="EMBL" id="MDF8263089.1"/>
    </source>
</evidence>
<evidence type="ECO:0000256" key="3">
    <source>
        <dbReference type="SAM" id="MobiDB-lite"/>
    </source>
</evidence>
<dbReference type="SUPFAM" id="SSF82171">
    <property type="entry name" value="DPP6 N-terminal domain-like"/>
    <property type="match status" value="1"/>
</dbReference>
<dbReference type="PANTHER" id="PTHR42776:SF27">
    <property type="entry name" value="DIPEPTIDYL PEPTIDASE FAMILY MEMBER 6"/>
    <property type="match status" value="1"/>
</dbReference>
<dbReference type="RefSeq" id="WP_277190884.1">
    <property type="nucleotide sequence ID" value="NZ_JAROAV010000008.1"/>
</dbReference>
<keyword evidence="6" id="KW-1185">Reference proteome</keyword>
<comment type="caution">
    <text evidence="5">The sequence shown here is derived from an EMBL/GenBank/DDBJ whole genome shotgun (WGS) entry which is preliminary data.</text>
</comment>
<evidence type="ECO:0000256" key="1">
    <source>
        <dbReference type="ARBA" id="ARBA00022801"/>
    </source>
</evidence>